<reference evidence="1 2" key="1">
    <citation type="journal article" date="2019" name="Sci. Rep.">
        <title>Extended insight into the Mycobacterium chelonae-abscessus complex through whole genome sequencing of Mycobacterium salmoniphilum outbreak and Mycobacterium salmoniphilum-like strains.</title>
        <authorList>
            <person name="Behra P.R.K."/>
            <person name="Das S."/>
            <person name="Pettersson B.M.F."/>
            <person name="Shirreff L."/>
            <person name="DuCote T."/>
            <person name="Jacobsson K.G."/>
            <person name="Ennis D.G."/>
            <person name="Kirsebom L.A."/>
        </authorList>
    </citation>
    <scope>NUCLEOTIDE SEQUENCE [LARGE SCALE GENOMIC DNA]</scope>
    <source>
        <strain evidence="1 2">DSM 45524</strain>
    </source>
</reference>
<evidence type="ECO:0000313" key="2">
    <source>
        <dbReference type="Proteomes" id="UP000295627"/>
    </source>
</evidence>
<dbReference type="AlphaFoldDB" id="A0A4V3A5I4"/>
<evidence type="ECO:0000313" key="1">
    <source>
        <dbReference type="EMBL" id="TDH17979.1"/>
    </source>
</evidence>
<comment type="caution">
    <text evidence="1">The sequence shown here is derived from an EMBL/GenBank/DDBJ whole genome shotgun (WGS) entry which is preliminary data.</text>
</comment>
<dbReference type="Proteomes" id="UP000295627">
    <property type="component" value="Unassembled WGS sequence"/>
</dbReference>
<proteinExistence type="predicted"/>
<organism evidence="1 2">
    <name type="scientific">Mycobacteroides franklinii</name>
    <dbReference type="NCBI Taxonomy" id="948102"/>
    <lineage>
        <taxon>Bacteria</taxon>
        <taxon>Bacillati</taxon>
        <taxon>Actinomycetota</taxon>
        <taxon>Actinomycetes</taxon>
        <taxon>Mycobacteriales</taxon>
        <taxon>Mycobacteriaceae</taxon>
        <taxon>Mycobacteroides</taxon>
    </lineage>
</organism>
<sequence>MSAGDNVRNELSEIGFSGAKYTRLRTVLQQARDGVLAADWRDHLVTQYDGSDPRLRVQADAEFTALTALQNMPPAPWEPGEAPNWKAALDSWYVTARNLHGEYFLSNMEQMCKQLAVGEKILRLPSESGGLDQGYVIGTVADADRMRDKGRRLHTHQYIVERTRLTAYYLAGLAAGGLDVDWVSWYRAEAATWPEDQPDRARVEQGLTRAPFRAVMQKLPGYWRAPTP</sequence>
<accession>A0A4V3A5I4</accession>
<dbReference type="EMBL" id="RXLR01000024">
    <property type="protein sequence ID" value="TDH17979.1"/>
    <property type="molecule type" value="Genomic_DNA"/>
</dbReference>
<protein>
    <submittedName>
        <fullName evidence="1">Uncharacterized protein</fullName>
    </submittedName>
</protein>
<name>A0A4V3A5I4_9MYCO</name>
<gene>
    <name evidence="1" type="ORF">EJ571_24940</name>
</gene>
<dbReference type="RefSeq" id="WP_078335868.1">
    <property type="nucleotide sequence ID" value="NZ_MAFQ01000014.1"/>
</dbReference>